<dbReference type="InterPro" id="IPR007214">
    <property type="entry name" value="YbaK/aa-tRNA-synth-assoc-dom"/>
</dbReference>
<evidence type="ECO:0000259" key="2">
    <source>
        <dbReference type="Pfam" id="PF04073"/>
    </source>
</evidence>
<name>A0A9D1JFH2_9FIRM</name>
<evidence type="ECO:0000256" key="1">
    <source>
        <dbReference type="ARBA" id="ARBA00010201"/>
    </source>
</evidence>
<dbReference type="Gene3D" id="3.90.960.10">
    <property type="entry name" value="YbaK/aminoacyl-tRNA synthetase-associated domain"/>
    <property type="match status" value="1"/>
</dbReference>
<evidence type="ECO:0000313" key="3">
    <source>
        <dbReference type="EMBL" id="HIR92710.1"/>
    </source>
</evidence>
<dbReference type="PANTHER" id="PTHR31423:SF3">
    <property type="entry name" value="PROLYL-TRNA SYNTHETASE ASSOCIATED DOMAIN-CONTAINING PROTEIN 1-RELATED"/>
    <property type="match status" value="1"/>
</dbReference>
<dbReference type="GO" id="GO:0002161">
    <property type="term" value="F:aminoacyl-tRNA deacylase activity"/>
    <property type="evidence" value="ECO:0007669"/>
    <property type="project" value="InterPro"/>
</dbReference>
<dbReference type="AlphaFoldDB" id="A0A9D1JFH2"/>
<dbReference type="Proteomes" id="UP000886841">
    <property type="component" value="Unassembled WGS sequence"/>
</dbReference>
<accession>A0A9D1JFH2</accession>
<gene>
    <name evidence="3" type="ORF">IAB98_04745</name>
</gene>
<dbReference type="SUPFAM" id="SSF55826">
    <property type="entry name" value="YbaK/ProRS associated domain"/>
    <property type="match status" value="1"/>
</dbReference>
<proteinExistence type="inferred from homology"/>
<comment type="similarity">
    <text evidence="1">Belongs to the PRORSD1 family.</text>
</comment>
<sequence length="180" mass="20631">MEIIKVENGSPADLESRLPRERHTYELLEQLQIPFLRVDHQPAATIADCSLVDQELGVDMCKNLFLTNAQRTKFYLLLMPGEKKFKTKDLSKQINSARLSFGEGEYMEKFLEISPGAVSVMGLMNDREQQVQLLIDRDILGQEFLGCHPCVNTSSMRISMKDILEKFLPALHREYIEVVL</sequence>
<comment type="caution">
    <text evidence="3">The sequence shown here is derived from an EMBL/GenBank/DDBJ whole genome shotgun (WGS) entry which is preliminary data.</text>
</comment>
<reference evidence="3" key="2">
    <citation type="journal article" date="2021" name="PeerJ">
        <title>Extensive microbial diversity within the chicken gut microbiome revealed by metagenomics and culture.</title>
        <authorList>
            <person name="Gilroy R."/>
            <person name="Ravi A."/>
            <person name="Getino M."/>
            <person name="Pursley I."/>
            <person name="Horton D.L."/>
            <person name="Alikhan N.F."/>
            <person name="Baker D."/>
            <person name="Gharbi K."/>
            <person name="Hall N."/>
            <person name="Watson M."/>
            <person name="Adriaenssens E.M."/>
            <person name="Foster-Nyarko E."/>
            <person name="Jarju S."/>
            <person name="Secka A."/>
            <person name="Antonio M."/>
            <person name="Oren A."/>
            <person name="Chaudhuri R.R."/>
            <person name="La Ragione R."/>
            <person name="Hildebrand F."/>
            <person name="Pallen M.J."/>
        </authorList>
    </citation>
    <scope>NUCLEOTIDE SEQUENCE</scope>
    <source>
        <strain evidence="3">ChiSxjej1B13-7041</strain>
    </source>
</reference>
<feature type="domain" description="YbaK/aminoacyl-tRNA synthetase-associated" evidence="2">
    <location>
        <begin position="40"/>
        <end position="164"/>
    </location>
</feature>
<dbReference type="CDD" id="cd04335">
    <property type="entry name" value="PrdX_deacylase"/>
    <property type="match status" value="1"/>
</dbReference>
<dbReference type="InterPro" id="IPR036754">
    <property type="entry name" value="YbaK/aa-tRNA-synt-asso_dom_sf"/>
</dbReference>
<evidence type="ECO:0000313" key="4">
    <source>
        <dbReference type="Proteomes" id="UP000886841"/>
    </source>
</evidence>
<reference evidence="3" key="1">
    <citation type="submission" date="2020-10" db="EMBL/GenBank/DDBJ databases">
        <authorList>
            <person name="Gilroy R."/>
        </authorList>
    </citation>
    <scope>NUCLEOTIDE SEQUENCE</scope>
    <source>
        <strain evidence="3">ChiSxjej1B13-7041</strain>
    </source>
</reference>
<dbReference type="PANTHER" id="PTHR31423">
    <property type="entry name" value="YBAK DOMAIN-CONTAINING PROTEIN"/>
    <property type="match status" value="1"/>
</dbReference>
<dbReference type="EMBL" id="DVHU01000042">
    <property type="protein sequence ID" value="HIR92710.1"/>
    <property type="molecule type" value="Genomic_DNA"/>
</dbReference>
<organism evidence="3 4">
    <name type="scientific">Candidatus Egerieimonas intestinavium</name>
    <dbReference type="NCBI Taxonomy" id="2840777"/>
    <lineage>
        <taxon>Bacteria</taxon>
        <taxon>Bacillati</taxon>
        <taxon>Bacillota</taxon>
        <taxon>Clostridia</taxon>
        <taxon>Lachnospirales</taxon>
        <taxon>Lachnospiraceae</taxon>
        <taxon>Lachnospiraceae incertae sedis</taxon>
        <taxon>Candidatus Egerieimonas</taxon>
    </lineage>
</organism>
<protein>
    <submittedName>
        <fullName evidence="3">Prolyl-tRNA synthetase associated domain-containing protein</fullName>
    </submittedName>
</protein>
<dbReference type="Pfam" id="PF04073">
    <property type="entry name" value="tRNA_edit"/>
    <property type="match status" value="1"/>
</dbReference>
<dbReference type="InterPro" id="IPR040285">
    <property type="entry name" value="ProX/PRXD1"/>
</dbReference>